<protein>
    <submittedName>
        <fullName evidence="1">Uncharacterized protein</fullName>
    </submittedName>
</protein>
<name>A0A382WN54_9ZZZZ</name>
<dbReference type="EMBL" id="UINC01161243">
    <property type="protein sequence ID" value="SVD60317.1"/>
    <property type="molecule type" value="Genomic_DNA"/>
</dbReference>
<organism evidence="1">
    <name type="scientific">marine metagenome</name>
    <dbReference type="NCBI Taxonomy" id="408172"/>
    <lineage>
        <taxon>unclassified sequences</taxon>
        <taxon>metagenomes</taxon>
        <taxon>ecological metagenomes</taxon>
    </lineage>
</organism>
<gene>
    <name evidence="1" type="ORF">METZ01_LOCUS413171</name>
</gene>
<dbReference type="AlphaFoldDB" id="A0A382WN54"/>
<reference evidence="1" key="1">
    <citation type="submission" date="2018-05" db="EMBL/GenBank/DDBJ databases">
        <authorList>
            <person name="Lanie J.A."/>
            <person name="Ng W.-L."/>
            <person name="Kazmierczak K.M."/>
            <person name="Andrzejewski T.M."/>
            <person name="Davidsen T.M."/>
            <person name="Wayne K.J."/>
            <person name="Tettelin H."/>
            <person name="Glass J.I."/>
            <person name="Rusch D."/>
            <person name="Podicherti R."/>
            <person name="Tsui H.-C.T."/>
            <person name="Winkler M.E."/>
        </authorList>
    </citation>
    <scope>NUCLEOTIDE SEQUENCE</scope>
</reference>
<accession>A0A382WN54</accession>
<evidence type="ECO:0000313" key="1">
    <source>
        <dbReference type="EMBL" id="SVD60317.1"/>
    </source>
</evidence>
<sequence>MRFYALLLIFSLLVSIGIWLTDDEQPVIFGRFPVPTEFDEKKSKRKDFKL</sequence>
<feature type="non-terminal residue" evidence="1">
    <location>
        <position position="50"/>
    </location>
</feature>
<proteinExistence type="predicted"/>